<gene>
    <name evidence="2" type="ORF">O9H85_19570</name>
</gene>
<dbReference type="CDD" id="cd00077">
    <property type="entry name" value="HDc"/>
    <property type="match status" value="1"/>
</dbReference>
<dbReference type="EMBL" id="JAQAGZ010000012">
    <property type="protein sequence ID" value="MCZ8514582.1"/>
    <property type="molecule type" value="Genomic_DNA"/>
</dbReference>
<dbReference type="PANTHER" id="PTHR43155:SF2">
    <property type="entry name" value="CYCLIC DI-GMP PHOSPHODIESTERASE PA4108"/>
    <property type="match status" value="1"/>
</dbReference>
<comment type="caution">
    <text evidence="2">The sequence shown here is derived from an EMBL/GenBank/DDBJ whole genome shotgun (WGS) entry which is preliminary data.</text>
</comment>
<evidence type="ECO:0000313" key="3">
    <source>
        <dbReference type="Proteomes" id="UP001527882"/>
    </source>
</evidence>
<evidence type="ECO:0000259" key="1">
    <source>
        <dbReference type="PROSITE" id="PS51832"/>
    </source>
</evidence>
<dbReference type="Gene3D" id="1.10.3210.10">
    <property type="entry name" value="Hypothetical protein af1432"/>
    <property type="match status" value="1"/>
</dbReference>
<organism evidence="2 3">
    <name type="scientific">Paenibacillus gyeongsangnamensis</name>
    <dbReference type="NCBI Taxonomy" id="3388067"/>
    <lineage>
        <taxon>Bacteria</taxon>
        <taxon>Bacillati</taxon>
        <taxon>Bacillota</taxon>
        <taxon>Bacilli</taxon>
        <taxon>Bacillales</taxon>
        <taxon>Paenibacillaceae</taxon>
        <taxon>Paenibacillus</taxon>
    </lineage>
</organism>
<dbReference type="RefSeq" id="WP_269883100.1">
    <property type="nucleotide sequence ID" value="NZ_JAQAGZ010000012.1"/>
</dbReference>
<dbReference type="Pfam" id="PF13487">
    <property type="entry name" value="HD_5"/>
    <property type="match status" value="1"/>
</dbReference>
<protein>
    <submittedName>
        <fullName evidence="2">HD-GYP domain-containing protein</fullName>
    </submittedName>
</protein>
<name>A0ABT4QCS9_9BACL</name>
<accession>A0ABT4QCS9</accession>
<keyword evidence="3" id="KW-1185">Reference proteome</keyword>
<feature type="domain" description="HD-GYP" evidence="1">
    <location>
        <begin position="97"/>
        <end position="293"/>
    </location>
</feature>
<dbReference type="PANTHER" id="PTHR43155">
    <property type="entry name" value="CYCLIC DI-GMP PHOSPHODIESTERASE PA4108-RELATED"/>
    <property type="match status" value="1"/>
</dbReference>
<proteinExistence type="predicted"/>
<sequence>MKELLGQKVKYDVSNDAGLVIVPAETVIEQEHLELLLRHRVNPFAISVSKETPVKTAACSDLVDKTVGHTKELFQSIRKTGKIPLLEIRQEITPLVKQAAEHSELFELLEAVKAKDDYIHQHHIGVGIISTLIGKWMGLNEADLTCLTLAATLHDIGMIKVPDEILNKPGKLTEEEFKLMQKHTILGYEMLRETVGLQHRVALVALQHHEREDGSGYPLKLKSDKIDLLSKIVAVADTFHAMSSSRPYREPIAFHQIMSQMRGGTFGAFDPNIVSLFMNNMTRQLVGSEVILTDGRQGKVVYIHPYDDANALVQIDSDYVDLSRERHLHIKEVVNLSTL</sequence>
<reference evidence="2 3" key="1">
    <citation type="submission" date="2022-12" db="EMBL/GenBank/DDBJ databases">
        <title>Draft genome sequence of Paenibacillus sp. dW9.</title>
        <authorList>
            <person name="Choi E.-W."/>
            <person name="Kim D.-U."/>
        </authorList>
    </citation>
    <scope>NUCLEOTIDE SEQUENCE [LARGE SCALE GENOMIC DNA]</scope>
    <source>
        <strain evidence="3">dW9</strain>
    </source>
</reference>
<dbReference type="Proteomes" id="UP001527882">
    <property type="component" value="Unassembled WGS sequence"/>
</dbReference>
<dbReference type="SUPFAM" id="SSF109604">
    <property type="entry name" value="HD-domain/PDEase-like"/>
    <property type="match status" value="1"/>
</dbReference>
<evidence type="ECO:0000313" key="2">
    <source>
        <dbReference type="EMBL" id="MCZ8514582.1"/>
    </source>
</evidence>
<dbReference type="PROSITE" id="PS51832">
    <property type="entry name" value="HD_GYP"/>
    <property type="match status" value="1"/>
</dbReference>
<dbReference type="SMART" id="SM00471">
    <property type="entry name" value="HDc"/>
    <property type="match status" value="1"/>
</dbReference>
<dbReference type="InterPro" id="IPR003607">
    <property type="entry name" value="HD/PDEase_dom"/>
</dbReference>
<dbReference type="InterPro" id="IPR037522">
    <property type="entry name" value="HD_GYP_dom"/>
</dbReference>